<name>A0ACC5RJ47_ENTAG</name>
<sequence length="280" mass="33145">MIDYSTQSDITALGDAAPHLDVNDSSLLSIARSCRNLIEHQSGVNAHKIPLSRHKDFELRTVTEVLQEATRRGLDLTTENPFEKKIIGNCQTISLLCLGILRELSIPARYRFCLCEYFEPNSYAEHIVLEYWCSSDKKWKILDPTVTHEIIEKNQTQSFIDFEFDNIPRIKSNLFIDLWKKYRRGDLDLNAIHHHSYRKILGLERFVWRTLQDVLALHKVELFYWDYFDFKQYVNEPQRVDEIIENIDESRKEMKSINLDFSGFINFHPYQREYKSCQSL</sequence>
<organism evidence="1 2">
    <name type="scientific">Enterobacter agglomerans</name>
    <name type="common">Erwinia herbicola</name>
    <name type="synonym">Pantoea agglomerans</name>
    <dbReference type="NCBI Taxonomy" id="549"/>
    <lineage>
        <taxon>Bacteria</taxon>
        <taxon>Pseudomonadati</taxon>
        <taxon>Pseudomonadota</taxon>
        <taxon>Gammaproteobacteria</taxon>
        <taxon>Enterobacterales</taxon>
        <taxon>Erwiniaceae</taxon>
        <taxon>Pantoea</taxon>
        <taxon>Pantoea agglomerans group</taxon>
    </lineage>
</organism>
<reference evidence="1" key="1">
    <citation type="submission" date="2021-01" db="EMBL/GenBank/DDBJ databases">
        <title>Draft genome of Pantoea agglomerans Eh 335.</title>
        <authorList>
            <person name="Emsley S.A."/>
            <person name="Oline D.K."/>
            <person name="Saw J.H."/>
            <person name="Ushijima B."/>
            <person name="Videau P."/>
            <person name="Koyack M.J."/>
        </authorList>
    </citation>
    <scope>NUCLEOTIDE SEQUENCE</scope>
    <source>
        <strain evidence="1">Eh 335</strain>
    </source>
</reference>
<dbReference type="Proteomes" id="UP000633731">
    <property type="component" value="Unassembled WGS sequence"/>
</dbReference>
<dbReference type="EMBL" id="JAEOXF010000002">
    <property type="protein sequence ID" value="MBK4724629.1"/>
    <property type="molecule type" value="Genomic_DNA"/>
</dbReference>
<protein>
    <submittedName>
        <fullName evidence="1">Transglutaminase domain-containing protein</fullName>
    </submittedName>
</protein>
<evidence type="ECO:0000313" key="2">
    <source>
        <dbReference type="Proteomes" id="UP000633731"/>
    </source>
</evidence>
<comment type="caution">
    <text evidence="1">The sequence shown here is derived from an EMBL/GenBank/DDBJ whole genome shotgun (WGS) entry which is preliminary data.</text>
</comment>
<gene>
    <name evidence="1" type="ORF">JJL49_05220</name>
</gene>
<evidence type="ECO:0000313" key="1">
    <source>
        <dbReference type="EMBL" id="MBK4724629.1"/>
    </source>
</evidence>
<proteinExistence type="predicted"/>
<accession>A0ACC5RJ47</accession>
<keyword evidence="2" id="KW-1185">Reference proteome</keyword>